<dbReference type="SUPFAM" id="SSF51735">
    <property type="entry name" value="NAD(P)-binding Rossmann-fold domains"/>
    <property type="match status" value="1"/>
</dbReference>
<sequence>MPSYLVTGSNRGLGLAMVKELLKDPNNFVIGTARDPAQCKPLEQLTTEYPSNRFATVALDLLKRRSVDEAAEGAAILLPNGLDYLVSNAAVCHQNITPFDQIDVDILEEELVVNTAAPLYLLQKFLSLIRRGGERKIMLVSSVLGSLDMAPMFVGCSDSYSLTKAGLNMLGRKWGELLKKEGITVVVVHPGWIDTDMGGHIEDWVAQNAPEIRKLSPAESAEGCLNMFRVAKLEAAVEYYAWDGTKLPW</sequence>
<dbReference type="GO" id="GO:0016616">
    <property type="term" value="F:oxidoreductase activity, acting on the CH-OH group of donors, NAD or NADP as acceptor"/>
    <property type="evidence" value="ECO:0007669"/>
    <property type="project" value="TreeGrafter"/>
</dbReference>
<organism evidence="1 2">
    <name type="scientific">Daedalea quercina L-15889</name>
    <dbReference type="NCBI Taxonomy" id="1314783"/>
    <lineage>
        <taxon>Eukaryota</taxon>
        <taxon>Fungi</taxon>
        <taxon>Dikarya</taxon>
        <taxon>Basidiomycota</taxon>
        <taxon>Agaricomycotina</taxon>
        <taxon>Agaricomycetes</taxon>
        <taxon>Polyporales</taxon>
        <taxon>Fomitopsis</taxon>
    </lineage>
</organism>
<evidence type="ECO:0000313" key="1">
    <source>
        <dbReference type="EMBL" id="KZT72203.1"/>
    </source>
</evidence>
<evidence type="ECO:0000313" key="2">
    <source>
        <dbReference type="Proteomes" id="UP000076727"/>
    </source>
</evidence>
<dbReference type="EMBL" id="KV429042">
    <property type="protein sequence ID" value="KZT72203.1"/>
    <property type="molecule type" value="Genomic_DNA"/>
</dbReference>
<protein>
    <submittedName>
        <fullName evidence="1">NAD(P)-binding protein</fullName>
    </submittedName>
</protein>
<gene>
    <name evidence="1" type="ORF">DAEQUDRAFT_723394</name>
</gene>
<proteinExistence type="predicted"/>
<dbReference type="InterPro" id="IPR052184">
    <property type="entry name" value="SDR_enzymes"/>
</dbReference>
<reference evidence="1 2" key="1">
    <citation type="journal article" date="2016" name="Mol. Biol. Evol.">
        <title>Comparative Genomics of Early-Diverging Mushroom-Forming Fungi Provides Insights into the Origins of Lignocellulose Decay Capabilities.</title>
        <authorList>
            <person name="Nagy L.G."/>
            <person name="Riley R."/>
            <person name="Tritt A."/>
            <person name="Adam C."/>
            <person name="Daum C."/>
            <person name="Floudas D."/>
            <person name="Sun H."/>
            <person name="Yadav J.S."/>
            <person name="Pangilinan J."/>
            <person name="Larsson K.H."/>
            <person name="Matsuura K."/>
            <person name="Barry K."/>
            <person name="Labutti K."/>
            <person name="Kuo R."/>
            <person name="Ohm R.A."/>
            <person name="Bhattacharya S.S."/>
            <person name="Shirouzu T."/>
            <person name="Yoshinaga Y."/>
            <person name="Martin F.M."/>
            <person name="Grigoriev I.V."/>
            <person name="Hibbett D.S."/>
        </authorList>
    </citation>
    <scope>NUCLEOTIDE SEQUENCE [LARGE SCALE GENOMIC DNA]</scope>
    <source>
        <strain evidence="1 2">L-15889</strain>
    </source>
</reference>
<keyword evidence="2" id="KW-1185">Reference proteome</keyword>
<dbReference type="Gene3D" id="3.40.50.720">
    <property type="entry name" value="NAD(P)-binding Rossmann-like Domain"/>
    <property type="match status" value="1"/>
</dbReference>
<dbReference type="PANTHER" id="PTHR45458:SF1">
    <property type="entry name" value="SHORT CHAIN DEHYDROGENASE"/>
    <property type="match status" value="1"/>
</dbReference>
<dbReference type="InterPro" id="IPR036291">
    <property type="entry name" value="NAD(P)-bd_dom_sf"/>
</dbReference>
<dbReference type="InterPro" id="IPR002347">
    <property type="entry name" value="SDR_fam"/>
</dbReference>
<dbReference type="Proteomes" id="UP000076727">
    <property type="component" value="Unassembled WGS sequence"/>
</dbReference>
<accession>A0A165SM33</accession>
<dbReference type="Pfam" id="PF00106">
    <property type="entry name" value="adh_short"/>
    <property type="match status" value="1"/>
</dbReference>
<dbReference type="PANTHER" id="PTHR45458">
    <property type="entry name" value="SHORT-CHAIN DEHYDROGENASE/REDUCTASE SDR"/>
    <property type="match status" value="1"/>
</dbReference>
<dbReference type="OrthoDB" id="7289984at2759"/>
<name>A0A165SM33_9APHY</name>
<dbReference type="AlphaFoldDB" id="A0A165SM33"/>
<dbReference type="CDD" id="cd05325">
    <property type="entry name" value="carb_red_sniffer_like_SDR_c"/>
    <property type="match status" value="1"/>
</dbReference>
<dbReference type="PRINTS" id="PR00081">
    <property type="entry name" value="GDHRDH"/>
</dbReference>